<protein>
    <submittedName>
        <fullName evidence="2">Uncharacterized protein</fullName>
    </submittedName>
</protein>
<reference evidence="2 3" key="1">
    <citation type="submission" date="2017-03" db="EMBL/GenBank/DDBJ databases">
        <authorList>
            <person name="Afonso C.L."/>
            <person name="Miller P.J."/>
            <person name="Scott M.A."/>
            <person name="Spackman E."/>
            <person name="Goraichik I."/>
            <person name="Dimitrov K.M."/>
            <person name="Suarez D.L."/>
            <person name="Swayne D.E."/>
        </authorList>
    </citation>
    <scope>NUCLEOTIDE SEQUENCE [LARGE SCALE GENOMIC DNA]</scope>
    <source>
        <strain evidence="2 3">CECT 7450</strain>
    </source>
</reference>
<evidence type="ECO:0000256" key="1">
    <source>
        <dbReference type="SAM" id="SignalP"/>
    </source>
</evidence>
<evidence type="ECO:0000313" key="2">
    <source>
        <dbReference type="EMBL" id="SLN28380.1"/>
    </source>
</evidence>
<feature type="chain" id="PRO_5012010365" evidence="1">
    <location>
        <begin position="21"/>
        <end position="77"/>
    </location>
</feature>
<keyword evidence="3" id="KW-1185">Reference proteome</keyword>
<dbReference type="EMBL" id="FWFX01000003">
    <property type="protein sequence ID" value="SLN28380.1"/>
    <property type="molecule type" value="Genomic_DNA"/>
</dbReference>
<feature type="signal peptide" evidence="1">
    <location>
        <begin position="1"/>
        <end position="20"/>
    </location>
</feature>
<dbReference type="RefSeq" id="WP_085804728.1">
    <property type="nucleotide sequence ID" value="NZ_FWFX01000003.1"/>
</dbReference>
<dbReference type="OrthoDB" id="7745874at2"/>
<sequence length="77" mass="8262">MKQIALSLAILVALVLPAQAACTVEYKAKRDNPLELFFETTQISGACTKENAAQTLAAQLAEKGLTLLKIVSVTEQE</sequence>
<keyword evidence="1" id="KW-0732">Signal</keyword>
<accession>A0A1X6YQI8</accession>
<dbReference type="Proteomes" id="UP000193061">
    <property type="component" value="Unassembled WGS sequence"/>
</dbReference>
<dbReference type="AlphaFoldDB" id="A0A1X6YQI8"/>
<name>A0A1X6YQI8_9RHOB</name>
<evidence type="ECO:0000313" key="3">
    <source>
        <dbReference type="Proteomes" id="UP000193061"/>
    </source>
</evidence>
<gene>
    <name evidence="2" type="ORF">ROA7450_01163</name>
</gene>
<proteinExistence type="predicted"/>
<organism evidence="2 3">
    <name type="scientific">Roseovarius albus</name>
    <dbReference type="NCBI Taxonomy" id="1247867"/>
    <lineage>
        <taxon>Bacteria</taxon>
        <taxon>Pseudomonadati</taxon>
        <taxon>Pseudomonadota</taxon>
        <taxon>Alphaproteobacteria</taxon>
        <taxon>Rhodobacterales</taxon>
        <taxon>Roseobacteraceae</taxon>
        <taxon>Roseovarius</taxon>
    </lineage>
</organism>